<dbReference type="Proteomes" id="UP001607157">
    <property type="component" value="Unassembled WGS sequence"/>
</dbReference>
<accession>A0ABW7I4P8</accession>
<gene>
    <name evidence="2" type="ORF">ACGRVM_04485</name>
</gene>
<evidence type="ECO:0000313" key="3">
    <source>
        <dbReference type="Proteomes" id="UP001607157"/>
    </source>
</evidence>
<sequence length="113" mass="12284">MMTAKPVILAVCAAALVLSACGKPGERVRFNGNYYPADLKKVGDRRETFVVTVRDPGQGIEGAREAGRFEATRYCVETFGDSTVNWQPGYDPDANASVIDNGRLVLRGSCVLW</sequence>
<evidence type="ECO:0008006" key="4">
    <source>
        <dbReference type="Google" id="ProtNLM"/>
    </source>
</evidence>
<protein>
    <recommendedName>
        <fullName evidence="4">Lipoprotein</fullName>
    </recommendedName>
</protein>
<dbReference type="RefSeq" id="WP_377168273.1">
    <property type="nucleotide sequence ID" value="NZ_JBHTJC010000001.1"/>
</dbReference>
<reference evidence="2 3" key="1">
    <citation type="submission" date="2024-10" db="EMBL/GenBank/DDBJ databases">
        <authorList>
            <person name="Yang X.-N."/>
        </authorList>
    </citation>
    <scope>NUCLEOTIDE SEQUENCE [LARGE SCALE GENOMIC DNA]</scope>
    <source>
        <strain evidence="2 3">CAU 1059</strain>
    </source>
</reference>
<evidence type="ECO:0000313" key="2">
    <source>
        <dbReference type="EMBL" id="MFH0253136.1"/>
    </source>
</evidence>
<dbReference type="PROSITE" id="PS51257">
    <property type="entry name" value="PROKAR_LIPOPROTEIN"/>
    <property type="match status" value="1"/>
</dbReference>
<name>A0ABW7I4P8_9RHOB</name>
<feature type="signal peptide" evidence="1">
    <location>
        <begin position="1"/>
        <end position="22"/>
    </location>
</feature>
<keyword evidence="3" id="KW-1185">Reference proteome</keyword>
<feature type="chain" id="PRO_5046009426" description="Lipoprotein" evidence="1">
    <location>
        <begin position="23"/>
        <end position="113"/>
    </location>
</feature>
<keyword evidence="1" id="KW-0732">Signal</keyword>
<comment type="caution">
    <text evidence="2">The sequence shown here is derived from an EMBL/GenBank/DDBJ whole genome shotgun (WGS) entry which is preliminary data.</text>
</comment>
<organism evidence="2 3">
    <name type="scientific">Roseovarius aquimarinus</name>
    <dbReference type="NCBI Taxonomy" id="1229156"/>
    <lineage>
        <taxon>Bacteria</taxon>
        <taxon>Pseudomonadati</taxon>
        <taxon>Pseudomonadota</taxon>
        <taxon>Alphaproteobacteria</taxon>
        <taxon>Rhodobacterales</taxon>
        <taxon>Roseobacteraceae</taxon>
        <taxon>Roseovarius</taxon>
    </lineage>
</organism>
<evidence type="ECO:0000256" key="1">
    <source>
        <dbReference type="SAM" id="SignalP"/>
    </source>
</evidence>
<proteinExistence type="predicted"/>
<dbReference type="EMBL" id="JBIHMM010000001">
    <property type="protein sequence ID" value="MFH0253136.1"/>
    <property type="molecule type" value="Genomic_DNA"/>
</dbReference>